<accession>A0A6N2SDX5</accession>
<reference evidence="1" key="1">
    <citation type="submission" date="2019-11" db="EMBL/GenBank/DDBJ databases">
        <authorList>
            <person name="Feng L."/>
        </authorList>
    </citation>
    <scope>NUCLEOTIDE SEQUENCE</scope>
    <source>
        <strain evidence="1">AvaginalisLFYP127</strain>
    </source>
</reference>
<protein>
    <submittedName>
        <fullName evidence="1">Uncharacterized protein</fullName>
    </submittedName>
</protein>
<name>A0A6N2SDX5_9FIRM</name>
<evidence type="ECO:0000313" key="1">
    <source>
        <dbReference type="EMBL" id="VYS89925.1"/>
    </source>
</evidence>
<proteinExistence type="predicted"/>
<organism evidence="1">
    <name type="scientific">Anaerococcus vaginalis</name>
    <dbReference type="NCBI Taxonomy" id="33037"/>
    <lineage>
        <taxon>Bacteria</taxon>
        <taxon>Bacillati</taxon>
        <taxon>Bacillota</taxon>
        <taxon>Tissierellia</taxon>
        <taxon>Tissierellales</taxon>
        <taxon>Peptoniphilaceae</taxon>
        <taxon>Anaerococcus</taxon>
    </lineage>
</organism>
<dbReference type="EMBL" id="CACRSW010000010">
    <property type="protein sequence ID" value="VYS89925.1"/>
    <property type="molecule type" value="Genomic_DNA"/>
</dbReference>
<sequence>MLNTSGLLFTLNSDGTAEIGYEDYDVEFFDGADYEVMYYLDKSNFKLLLDSLGISKKDKIEKYLIDKFDKNFDSSKFEDFCKEKNIKFKRNIHIG</sequence>
<dbReference type="AlphaFoldDB" id="A0A6N2SDX5"/>
<dbReference type="RefSeq" id="WP_156328774.1">
    <property type="nucleotide sequence ID" value="NZ_CACRSW010000010.1"/>
</dbReference>
<gene>
    <name evidence="1" type="ORF">AVLFYP127_01785</name>
</gene>